<dbReference type="InterPro" id="IPR001563">
    <property type="entry name" value="Peptidase_S10"/>
</dbReference>
<dbReference type="Gene3D" id="3.40.50.1820">
    <property type="entry name" value="alpha/beta hydrolase"/>
    <property type="match status" value="1"/>
</dbReference>
<comment type="caution">
    <text evidence="2">The sequence shown here is derived from an EMBL/GenBank/DDBJ whole genome shotgun (WGS) entry which is preliminary data.</text>
</comment>
<evidence type="ECO:0008006" key="4">
    <source>
        <dbReference type="Google" id="ProtNLM"/>
    </source>
</evidence>
<gene>
    <name evidence="2" type="ORF">RHSIM_Rhsim11G0168300</name>
</gene>
<name>A0A834G8J6_RHOSS</name>
<dbReference type="Proteomes" id="UP000626092">
    <property type="component" value="Unassembled WGS sequence"/>
</dbReference>
<proteinExistence type="inferred from homology"/>
<dbReference type="AlphaFoldDB" id="A0A834G8J6"/>
<dbReference type="GO" id="GO:0006508">
    <property type="term" value="P:proteolysis"/>
    <property type="evidence" value="ECO:0007669"/>
    <property type="project" value="InterPro"/>
</dbReference>
<sequence length="396" mass="44103">MDQAGRLMAFWEYSKNPSQGLESDDHNLNVVSNSLSGGDDVYYDQVGKMEDDLIQGGLPGQPSGLNFKQYSGPGCSSLGIGAMVEIGPFGVNPDGITLYAREHTWTEVANVLFVESPAGVGFSYSNTTTDYNFSGDNRTAQDAYTFVLNWFRRYPQYKDRDFYIAGERFYIPELTDIIINGNKEANPTSMIQLKGIMIGNGILDLETDRRGRYDYAWSHALISDETHQELIEHCLSSNSPKCNETRGRVGDEIGNIDLFNIYTPRCMNSNQSRKQPKCHEGFDPCEGNYVRTYLNLPQVQEALHANRTKLPYAWEACSGDMDAVVPVSSTRYSIGALNLTAIKPWRPWLDDVGEVGGHKVVYDGLTFATVRGAGHQATQSEPLRALSLFKYFLAGN</sequence>
<dbReference type="EMBL" id="WJXA01000011">
    <property type="protein sequence ID" value="KAF7127964.1"/>
    <property type="molecule type" value="Genomic_DNA"/>
</dbReference>
<reference evidence="2" key="1">
    <citation type="submission" date="2019-11" db="EMBL/GenBank/DDBJ databases">
        <authorList>
            <person name="Liu Y."/>
            <person name="Hou J."/>
            <person name="Li T.-Q."/>
            <person name="Guan C.-H."/>
            <person name="Wu X."/>
            <person name="Wu H.-Z."/>
            <person name="Ling F."/>
            <person name="Zhang R."/>
            <person name="Shi X.-G."/>
            <person name="Ren J.-P."/>
            <person name="Chen E.-F."/>
            <person name="Sun J.-M."/>
        </authorList>
    </citation>
    <scope>NUCLEOTIDE SEQUENCE</scope>
    <source>
        <strain evidence="2">Adult_tree_wgs_1</strain>
        <tissue evidence="2">Leaves</tissue>
    </source>
</reference>
<accession>A0A834G8J6</accession>
<dbReference type="Pfam" id="PF00450">
    <property type="entry name" value="Peptidase_S10"/>
    <property type="match status" value="1"/>
</dbReference>
<comment type="similarity">
    <text evidence="1">Belongs to the peptidase S10 family.</text>
</comment>
<evidence type="ECO:0000313" key="2">
    <source>
        <dbReference type="EMBL" id="KAF7127964.1"/>
    </source>
</evidence>
<keyword evidence="3" id="KW-1185">Reference proteome</keyword>
<dbReference type="Gene3D" id="3.40.50.12670">
    <property type="match status" value="1"/>
</dbReference>
<dbReference type="GO" id="GO:0004185">
    <property type="term" value="F:serine-type carboxypeptidase activity"/>
    <property type="evidence" value="ECO:0007669"/>
    <property type="project" value="InterPro"/>
</dbReference>
<dbReference type="SUPFAM" id="SSF53474">
    <property type="entry name" value="alpha/beta-Hydrolases"/>
    <property type="match status" value="1"/>
</dbReference>
<dbReference type="PANTHER" id="PTHR11802:SF78">
    <property type="entry name" value="CARBOXYPEPTIDASE"/>
    <property type="match status" value="1"/>
</dbReference>
<dbReference type="GO" id="GO:0005773">
    <property type="term" value="C:vacuole"/>
    <property type="evidence" value="ECO:0007669"/>
    <property type="project" value="TreeGrafter"/>
</dbReference>
<evidence type="ECO:0000256" key="1">
    <source>
        <dbReference type="ARBA" id="ARBA00009431"/>
    </source>
</evidence>
<dbReference type="OrthoDB" id="443318at2759"/>
<dbReference type="InterPro" id="IPR029058">
    <property type="entry name" value="AB_hydrolase_fold"/>
</dbReference>
<protein>
    <recommendedName>
        <fullName evidence="4">Serine carboxypeptidase</fullName>
    </recommendedName>
</protein>
<organism evidence="2 3">
    <name type="scientific">Rhododendron simsii</name>
    <name type="common">Sims's rhododendron</name>
    <dbReference type="NCBI Taxonomy" id="118357"/>
    <lineage>
        <taxon>Eukaryota</taxon>
        <taxon>Viridiplantae</taxon>
        <taxon>Streptophyta</taxon>
        <taxon>Embryophyta</taxon>
        <taxon>Tracheophyta</taxon>
        <taxon>Spermatophyta</taxon>
        <taxon>Magnoliopsida</taxon>
        <taxon>eudicotyledons</taxon>
        <taxon>Gunneridae</taxon>
        <taxon>Pentapetalae</taxon>
        <taxon>asterids</taxon>
        <taxon>Ericales</taxon>
        <taxon>Ericaceae</taxon>
        <taxon>Ericoideae</taxon>
        <taxon>Rhodoreae</taxon>
        <taxon>Rhododendron</taxon>
    </lineage>
</organism>
<dbReference type="PANTHER" id="PTHR11802">
    <property type="entry name" value="SERINE PROTEASE FAMILY S10 SERINE CARBOXYPEPTIDASE"/>
    <property type="match status" value="1"/>
</dbReference>
<evidence type="ECO:0000313" key="3">
    <source>
        <dbReference type="Proteomes" id="UP000626092"/>
    </source>
</evidence>
<dbReference type="Gene3D" id="6.10.250.940">
    <property type="match status" value="1"/>
</dbReference>
<dbReference type="PRINTS" id="PR00724">
    <property type="entry name" value="CRBOXYPTASEC"/>
</dbReference>